<feature type="binding site" evidence="12">
    <location>
        <position position="120"/>
    </location>
    <ligand>
        <name>FAD</name>
        <dbReference type="ChEBI" id="CHEBI:57692"/>
    </ligand>
</feature>
<name>A0A9D1KJT4_9MOLU</name>
<evidence type="ECO:0000256" key="5">
    <source>
        <dbReference type="ARBA" id="ARBA00022490"/>
    </source>
</evidence>
<protein>
    <recommendedName>
        <fullName evidence="4 12">tRNA uridine 5-carboxymethylaminomethyl modification enzyme MnmG</fullName>
    </recommendedName>
    <alternativeName>
        <fullName evidence="11 12">Glucose-inhibited division protein A</fullName>
    </alternativeName>
</protein>
<organism evidence="14 15">
    <name type="scientific">Candidatus Pelethenecus faecipullorum</name>
    <dbReference type="NCBI Taxonomy" id="2840900"/>
    <lineage>
        <taxon>Bacteria</taxon>
        <taxon>Bacillati</taxon>
        <taxon>Mycoplasmatota</taxon>
        <taxon>Mollicutes</taxon>
        <taxon>Candidatus Pelethenecus</taxon>
    </lineage>
</organism>
<dbReference type="FunFam" id="1.10.10.1800:FF:000003">
    <property type="entry name" value="tRNA uridine 5-carboxymethylaminomethyl modification enzyme MnmG"/>
    <property type="match status" value="1"/>
</dbReference>
<dbReference type="Gene3D" id="1.10.10.1800">
    <property type="entry name" value="tRNA uridine 5-carboxymethylaminomethyl modification enzyme MnmG/GidA"/>
    <property type="match status" value="1"/>
</dbReference>
<dbReference type="InterPro" id="IPR036188">
    <property type="entry name" value="FAD/NAD-bd_sf"/>
</dbReference>
<dbReference type="GO" id="GO:0030488">
    <property type="term" value="P:tRNA methylation"/>
    <property type="evidence" value="ECO:0007669"/>
    <property type="project" value="TreeGrafter"/>
</dbReference>
<feature type="binding site" evidence="12">
    <location>
        <position position="366"/>
    </location>
    <ligand>
        <name>FAD</name>
        <dbReference type="ChEBI" id="CHEBI:57692"/>
    </ligand>
</feature>
<evidence type="ECO:0000256" key="8">
    <source>
        <dbReference type="ARBA" id="ARBA00022827"/>
    </source>
</evidence>
<evidence type="ECO:0000256" key="1">
    <source>
        <dbReference type="ARBA" id="ARBA00001974"/>
    </source>
</evidence>
<evidence type="ECO:0000256" key="12">
    <source>
        <dbReference type="HAMAP-Rule" id="MF_00129"/>
    </source>
</evidence>
<evidence type="ECO:0000256" key="4">
    <source>
        <dbReference type="ARBA" id="ARBA00020461"/>
    </source>
</evidence>
<feature type="binding site" evidence="12">
    <location>
        <position position="175"/>
    </location>
    <ligand>
        <name>FAD</name>
        <dbReference type="ChEBI" id="CHEBI:57692"/>
    </ligand>
</feature>
<evidence type="ECO:0000256" key="7">
    <source>
        <dbReference type="ARBA" id="ARBA00022694"/>
    </source>
</evidence>
<dbReference type="Gene3D" id="1.10.150.570">
    <property type="entry name" value="GidA associated domain, C-terminal subdomain"/>
    <property type="match status" value="1"/>
</dbReference>
<comment type="cofactor">
    <cofactor evidence="1 12">
        <name>FAD</name>
        <dbReference type="ChEBI" id="CHEBI:57692"/>
    </cofactor>
</comment>
<dbReference type="PROSITE" id="PS01280">
    <property type="entry name" value="GIDA_1"/>
    <property type="match status" value="1"/>
</dbReference>
<comment type="subcellular location">
    <subcellularLocation>
        <location evidence="12">Cytoplasm</location>
    </subcellularLocation>
</comment>
<dbReference type="SMART" id="SM01228">
    <property type="entry name" value="GIDA_assoc_3"/>
    <property type="match status" value="1"/>
</dbReference>
<dbReference type="Proteomes" id="UP000886758">
    <property type="component" value="Unassembled WGS sequence"/>
</dbReference>
<dbReference type="InterPro" id="IPR047001">
    <property type="entry name" value="MnmG_C_subdom"/>
</dbReference>
<dbReference type="PANTHER" id="PTHR11806:SF0">
    <property type="entry name" value="PROTEIN MTO1 HOMOLOG, MITOCHONDRIAL"/>
    <property type="match status" value="1"/>
</dbReference>
<comment type="caution">
    <text evidence="14">The sequence shown here is derived from an EMBL/GenBank/DDBJ whole genome shotgun (WGS) entry which is preliminary data.</text>
</comment>
<feature type="binding site" evidence="12">
    <location>
        <begin position="269"/>
        <end position="283"/>
    </location>
    <ligand>
        <name>NAD(+)</name>
        <dbReference type="ChEBI" id="CHEBI:57540"/>
    </ligand>
</feature>
<comment type="function">
    <text evidence="2 12">NAD-binding protein involved in the addition of a carboxymethylaminomethyl (cmnm) group at the wobble position (U34) of certain tRNAs, forming tRNA-cmnm(5)s(2)U34.</text>
</comment>
<keyword evidence="8 12" id="KW-0274">FAD</keyword>
<keyword evidence="5 12" id="KW-0963">Cytoplasm</keyword>
<evidence type="ECO:0000256" key="3">
    <source>
        <dbReference type="ARBA" id="ARBA00007653"/>
    </source>
</evidence>
<evidence type="ECO:0000256" key="10">
    <source>
        <dbReference type="ARBA" id="ARBA00025948"/>
    </source>
</evidence>
<comment type="subunit">
    <text evidence="10 12">Homodimer. Heterotetramer of two MnmE and two MnmG subunits.</text>
</comment>
<keyword evidence="6 12" id="KW-0285">Flavoprotein</keyword>
<evidence type="ECO:0000256" key="6">
    <source>
        <dbReference type="ARBA" id="ARBA00022630"/>
    </source>
</evidence>
<dbReference type="FunFam" id="3.50.50.60:FF:000002">
    <property type="entry name" value="tRNA uridine 5-carboxymethylaminomethyl modification enzyme MnmG"/>
    <property type="match status" value="1"/>
</dbReference>
<gene>
    <name evidence="12 14" type="primary">mnmG</name>
    <name evidence="12" type="synonym">gidA</name>
    <name evidence="14" type="ORF">IAD46_01065</name>
</gene>
<dbReference type="GO" id="GO:0050660">
    <property type="term" value="F:flavin adenine dinucleotide binding"/>
    <property type="evidence" value="ECO:0007669"/>
    <property type="project" value="UniProtKB-UniRule"/>
</dbReference>
<dbReference type="InterPro" id="IPR044920">
    <property type="entry name" value="MnmG_C_subdom_sf"/>
</dbReference>
<reference evidence="14" key="2">
    <citation type="journal article" date="2021" name="PeerJ">
        <title>Extensive microbial diversity within the chicken gut microbiome revealed by metagenomics and culture.</title>
        <authorList>
            <person name="Gilroy R."/>
            <person name="Ravi A."/>
            <person name="Getino M."/>
            <person name="Pursley I."/>
            <person name="Horton D.L."/>
            <person name="Alikhan N.F."/>
            <person name="Baker D."/>
            <person name="Gharbi K."/>
            <person name="Hall N."/>
            <person name="Watson M."/>
            <person name="Adriaenssens E.M."/>
            <person name="Foster-Nyarko E."/>
            <person name="Jarju S."/>
            <person name="Secka A."/>
            <person name="Antonio M."/>
            <person name="Oren A."/>
            <person name="Chaudhuri R.R."/>
            <person name="La Ragione R."/>
            <person name="Hildebrand F."/>
            <person name="Pallen M.J."/>
        </authorList>
    </citation>
    <scope>NUCLEOTIDE SEQUENCE</scope>
    <source>
        <strain evidence="14">ChiW17-6978</strain>
    </source>
</reference>
<dbReference type="InterPro" id="IPR002218">
    <property type="entry name" value="MnmG-rel"/>
</dbReference>
<dbReference type="Pfam" id="PF21680">
    <property type="entry name" value="GIDA_C_1st"/>
    <property type="match status" value="1"/>
</dbReference>
<keyword evidence="9 12" id="KW-0520">NAD</keyword>
<keyword evidence="7 12" id="KW-0819">tRNA processing</keyword>
<reference evidence="14" key="1">
    <citation type="submission" date="2020-10" db="EMBL/GenBank/DDBJ databases">
        <authorList>
            <person name="Gilroy R."/>
        </authorList>
    </citation>
    <scope>NUCLEOTIDE SEQUENCE</scope>
    <source>
        <strain evidence="14">ChiW17-6978</strain>
    </source>
</reference>
<proteinExistence type="inferred from homology"/>
<dbReference type="InterPro" id="IPR020595">
    <property type="entry name" value="MnmG-rel_CS"/>
</dbReference>
<dbReference type="PANTHER" id="PTHR11806">
    <property type="entry name" value="GLUCOSE INHIBITED DIVISION PROTEIN A"/>
    <property type="match status" value="1"/>
</dbReference>
<dbReference type="InterPro" id="IPR026904">
    <property type="entry name" value="MnmG_C"/>
</dbReference>
<feature type="domain" description="tRNA uridine 5-carboxymethylaminomethyl modification enzyme C-terminal subdomain" evidence="13">
    <location>
        <begin position="548"/>
        <end position="619"/>
    </location>
</feature>
<accession>A0A9D1KJT4</accession>
<dbReference type="Pfam" id="PF01134">
    <property type="entry name" value="GIDA"/>
    <property type="match status" value="1"/>
</dbReference>
<evidence type="ECO:0000313" key="15">
    <source>
        <dbReference type="Proteomes" id="UP000886758"/>
    </source>
</evidence>
<dbReference type="EMBL" id="DVLF01000036">
    <property type="protein sequence ID" value="HIT49594.1"/>
    <property type="molecule type" value="Genomic_DNA"/>
</dbReference>
<dbReference type="PROSITE" id="PS01281">
    <property type="entry name" value="GIDA_2"/>
    <property type="match status" value="1"/>
</dbReference>
<evidence type="ECO:0000259" key="13">
    <source>
        <dbReference type="SMART" id="SM01228"/>
    </source>
</evidence>
<dbReference type="GO" id="GO:0005829">
    <property type="term" value="C:cytosol"/>
    <property type="evidence" value="ECO:0007669"/>
    <property type="project" value="TreeGrafter"/>
</dbReference>
<evidence type="ECO:0000256" key="11">
    <source>
        <dbReference type="ARBA" id="ARBA00031800"/>
    </source>
</evidence>
<dbReference type="InterPro" id="IPR049312">
    <property type="entry name" value="GIDA_C_N"/>
</dbReference>
<dbReference type="AlphaFoldDB" id="A0A9D1KJT4"/>
<dbReference type="InterPro" id="IPR040131">
    <property type="entry name" value="MnmG_N"/>
</dbReference>
<sequence>MYDVIVVGGGHAGCEAALAAAKMGGKTLLLTGNLKMVASMPCNPSIGGPAKGVVVREIDALGGYMGKNADLCQIQTKMLNRSKGPAVRALRFQIDKLLYSEQMLRHLQQTPNLTLKEAIVEKLVTQDQAVCGVVLKDGTVFASKTIVLTTGTYLDSRILRGHQTKKEGPDGQMTTVSLSQNLKELGFEIQRLKTGTPPRIKASTIDYSQVKIEQGDEEVWHFSFDPGYSALRAVRVPCYLTYTNQAIHDLIRDHLQESAMYGGIVEGVGPRYCPSIEDKIVKFADKERHQIFYEPESLELDQEYIQGFSTSMPMEVQEQMIRLLPGLKHCEIIKYAYAIEYDAIDPLELNPNLETKKIANLFTAGQINGTSGYEEAAAQGLMAGINAMLKIRGKDPFVLKRDEAYIGVMIDDLVTKGTKEPYRLLTSRAEYRLLLRHDNADLRLRPYAFSFGMIDDNQLQLLNTKKQAIDSFLQSFKQIKVKPSETVQSILAKYHSAPIQEGTSFYTLLKRPEVSFRCILELCEACQIVLSCAFPSIEEVLEQVEIQIKYEGYIGKTLEQSKKMRNYEAWVIPKEICYREVDNIALEAREKLEKIRPQTIGQASRISGVNPADISVLVVYIEKMKRESK</sequence>
<dbReference type="FunFam" id="1.10.150.570:FF:000001">
    <property type="entry name" value="tRNA uridine 5-carboxymethylaminomethyl modification enzyme MnmG"/>
    <property type="match status" value="1"/>
</dbReference>
<dbReference type="InterPro" id="IPR004416">
    <property type="entry name" value="MnmG"/>
</dbReference>
<dbReference type="Pfam" id="PF13932">
    <property type="entry name" value="SAM_GIDA_C"/>
    <property type="match status" value="1"/>
</dbReference>
<feature type="binding site" evidence="12">
    <location>
        <begin position="8"/>
        <end position="13"/>
    </location>
    <ligand>
        <name>FAD</name>
        <dbReference type="ChEBI" id="CHEBI:57692"/>
    </ligand>
</feature>
<dbReference type="GO" id="GO:0002098">
    <property type="term" value="P:tRNA wobble uridine modification"/>
    <property type="evidence" value="ECO:0007669"/>
    <property type="project" value="InterPro"/>
</dbReference>
<evidence type="ECO:0000313" key="14">
    <source>
        <dbReference type="EMBL" id="HIT49594.1"/>
    </source>
</evidence>
<evidence type="ECO:0000256" key="9">
    <source>
        <dbReference type="ARBA" id="ARBA00023027"/>
    </source>
</evidence>
<dbReference type="Gene3D" id="3.50.50.60">
    <property type="entry name" value="FAD/NAD(P)-binding domain"/>
    <property type="match status" value="2"/>
</dbReference>
<comment type="similarity">
    <text evidence="3 12">Belongs to the MnmG family.</text>
</comment>
<evidence type="ECO:0000256" key="2">
    <source>
        <dbReference type="ARBA" id="ARBA00003717"/>
    </source>
</evidence>
<dbReference type="SUPFAM" id="SSF51905">
    <property type="entry name" value="FAD/NAD(P)-binding domain"/>
    <property type="match status" value="1"/>
</dbReference>
<dbReference type="HAMAP" id="MF_00129">
    <property type="entry name" value="MnmG_GidA"/>
    <property type="match status" value="1"/>
</dbReference>
<dbReference type="NCBIfam" id="TIGR00136">
    <property type="entry name" value="mnmG_gidA"/>
    <property type="match status" value="1"/>
</dbReference>